<reference evidence="2" key="1">
    <citation type="journal article" date="2007" name="ISME J.">
        <title>Genomic plasticity in prokaryotes: the case of the square haloarchaeon.</title>
        <authorList>
            <person name="Cuadros-Orellana S."/>
            <person name="Martin-Cuadrado A.B."/>
            <person name="Legault B."/>
            <person name="D'Auria G."/>
            <person name="Zhaxybayeva O."/>
            <person name="Papke R.T."/>
            <person name="Rodriguez-Valera F."/>
        </authorList>
    </citation>
    <scope>NUCLEOTIDE SEQUENCE</scope>
</reference>
<organism evidence="2">
    <name type="scientific">uncultured haloarchaeon</name>
    <dbReference type="NCBI Taxonomy" id="160804"/>
    <lineage>
        <taxon>Archaea</taxon>
        <taxon>Methanobacteriati</taxon>
        <taxon>Methanobacteriota</taxon>
        <taxon>Stenosarchaea group</taxon>
        <taxon>Halobacteria</taxon>
        <taxon>Halobacteriales</taxon>
        <taxon>Halobacteriaceae</taxon>
        <taxon>environmental samples</taxon>
    </lineage>
</organism>
<dbReference type="AlphaFoldDB" id="A5YSA2"/>
<feature type="region of interest" description="Disordered" evidence="1">
    <location>
        <begin position="1"/>
        <end position="43"/>
    </location>
</feature>
<name>A5YSA2_9EURY</name>
<sequence>MTPTESAHRLAAPIGERDGCGWRHGSRSVRDRSRSAARPMTDGDSLSQEIVAAYYDDEIAVDSETFQEFVATKYYDDQLKYESVKQLVGAETAQRLRLLKADVKDEPLDIVAPATGDVSEGDAKTVDDEVRQLYERYQAAESNAERREVALKIGKLDGRRHTKIYPSTRREFRRLRRE</sequence>
<dbReference type="Pfam" id="PF26044">
    <property type="entry name" value="Antitox_halo"/>
    <property type="match status" value="1"/>
</dbReference>
<evidence type="ECO:0000256" key="1">
    <source>
        <dbReference type="SAM" id="MobiDB-lite"/>
    </source>
</evidence>
<protein>
    <submittedName>
        <fullName evidence="2">Uncharacterized protein</fullName>
    </submittedName>
</protein>
<accession>A5YSA2</accession>
<evidence type="ECO:0000313" key="2">
    <source>
        <dbReference type="EMBL" id="ABQ75859.1"/>
    </source>
</evidence>
<dbReference type="EMBL" id="EF583986">
    <property type="protein sequence ID" value="ABQ75859.1"/>
    <property type="molecule type" value="Genomic_DNA"/>
</dbReference>
<dbReference type="InterPro" id="IPR058985">
    <property type="entry name" value="Antitox_halobact"/>
</dbReference>
<proteinExistence type="predicted"/>